<gene>
    <name evidence="8" type="ORF">FH603_4214</name>
</gene>
<dbReference type="RefSeq" id="WP_186739553.1">
    <property type="nucleotide sequence ID" value="NZ_VFIA01000030.1"/>
</dbReference>
<feature type="transmembrane region" description="Helical" evidence="6">
    <location>
        <begin position="348"/>
        <end position="369"/>
    </location>
</feature>
<feature type="transmembrane region" description="Helical" evidence="6">
    <location>
        <begin position="247"/>
        <end position="266"/>
    </location>
</feature>
<reference evidence="8 9" key="1">
    <citation type="submission" date="2019-06" db="EMBL/GenBank/DDBJ databases">
        <title>Spirosoma utsteinense sp. nov. isolated from Antarctic ice-free soils.</title>
        <authorList>
            <person name="Tahon G."/>
        </authorList>
    </citation>
    <scope>NUCLEOTIDE SEQUENCE [LARGE SCALE GENOMIC DNA]</scope>
    <source>
        <strain evidence="8 9">LMG 31447</strain>
    </source>
</reference>
<evidence type="ECO:0000256" key="5">
    <source>
        <dbReference type="PROSITE-ProRule" id="PRU00339"/>
    </source>
</evidence>
<dbReference type="InterPro" id="IPR051533">
    <property type="entry name" value="WaaL-like"/>
</dbReference>
<feature type="domain" description="O-antigen ligase-related" evidence="7">
    <location>
        <begin position="205"/>
        <end position="361"/>
    </location>
</feature>
<evidence type="ECO:0000256" key="3">
    <source>
        <dbReference type="ARBA" id="ARBA00022989"/>
    </source>
</evidence>
<keyword evidence="5" id="KW-0802">TPR repeat</keyword>
<feature type="transmembrane region" description="Helical" evidence="6">
    <location>
        <begin position="77"/>
        <end position="98"/>
    </location>
</feature>
<evidence type="ECO:0000259" key="7">
    <source>
        <dbReference type="Pfam" id="PF04932"/>
    </source>
</evidence>
<feature type="transmembrane region" description="Helical" evidence="6">
    <location>
        <begin position="12"/>
        <end position="31"/>
    </location>
</feature>
<comment type="subcellular location">
    <subcellularLocation>
        <location evidence="1">Membrane</location>
        <topology evidence="1">Multi-pass membrane protein</topology>
    </subcellularLocation>
</comment>
<evidence type="ECO:0000256" key="1">
    <source>
        <dbReference type="ARBA" id="ARBA00004141"/>
    </source>
</evidence>
<feature type="transmembrane region" description="Helical" evidence="6">
    <location>
        <begin position="221"/>
        <end position="238"/>
    </location>
</feature>
<dbReference type="GO" id="GO:0016874">
    <property type="term" value="F:ligase activity"/>
    <property type="evidence" value="ECO:0007669"/>
    <property type="project" value="UniProtKB-KW"/>
</dbReference>
<evidence type="ECO:0000313" key="9">
    <source>
        <dbReference type="Proteomes" id="UP000700732"/>
    </source>
</evidence>
<keyword evidence="3 6" id="KW-1133">Transmembrane helix</keyword>
<dbReference type="PROSITE" id="PS50293">
    <property type="entry name" value="TPR_REGION"/>
    <property type="match status" value="1"/>
</dbReference>
<feature type="transmembrane region" description="Helical" evidence="6">
    <location>
        <begin position="133"/>
        <end position="150"/>
    </location>
</feature>
<protein>
    <submittedName>
        <fullName evidence="8">O-antigen ligase/tetratricopeptide (TPR) repeat protein</fullName>
    </submittedName>
</protein>
<dbReference type="SUPFAM" id="SSF48452">
    <property type="entry name" value="TPR-like"/>
    <property type="match status" value="1"/>
</dbReference>
<dbReference type="PANTHER" id="PTHR37422">
    <property type="entry name" value="TEICHURONIC ACID BIOSYNTHESIS PROTEIN TUAE"/>
    <property type="match status" value="1"/>
</dbReference>
<evidence type="ECO:0000256" key="4">
    <source>
        <dbReference type="ARBA" id="ARBA00023136"/>
    </source>
</evidence>
<name>A0ABR6WAX2_9BACT</name>
<feature type="transmembrane region" description="Helical" evidence="6">
    <location>
        <begin position="104"/>
        <end position="121"/>
    </location>
</feature>
<proteinExistence type="predicted"/>
<dbReference type="EMBL" id="VFIA01000030">
    <property type="protein sequence ID" value="MBC3793695.1"/>
    <property type="molecule type" value="Genomic_DNA"/>
</dbReference>
<feature type="transmembrane region" description="Helical" evidence="6">
    <location>
        <begin position="390"/>
        <end position="417"/>
    </location>
</feature>
<dbReference type="InterPro" id="IPR011990">
    <property type="entry name" value="TPR-like_helical_dom_sf"/>
</dbReference>
<dbReference type="PANTHER" id="PTHR37422:SF13">
    <property type="entry name" value="LIPOPOLYSACCHARIDE BIOSYNTHESIS PROTEIN PA4999-RELATED"/>
    <property type="match status" value="1"/>
</dbReference>
<keyword evidence="2 6" id="KW-0812">Transmembrane</keyword>
<evidence type="ECO:0000256" key="2">
    <source>
        <dbReference type="ARBA" id="ARBA00022692"/>
    </source>
</evidence>
<comment type="caution">
    <text evidence="8">The sequence shown here is derived from an EMBL/GenBank/DDBJ whole genome shotgun (WGS) entry which is preliminary data.</text>
</comment>
<dbReference type="Pfam" id="PF04932">
    <property type="entry name" value="Wzy_C"/>
    <property type="match status" value="1"/>
</dbReference>
<feature type="transmembrane region" description="Helical" evidence="6">
    <location>
        <begin position="199"/>
        <end position="215"/>
    </location>
</feature>
<dbReference type="Proteomes" id="UP000700732">
    <property type="component" value="Unassembled WGS sequence"/>
</dbReference>
<dbReference type="SMART" id="SM00028">
    <property type="entry name" value="TPR"/>
    <property type="match status" value="2"/>
</dbReference>
<feature type="transmembrane region" description="Helical" evidence="6">
    <location>
        <begin position="170"/>
        <end position="187"/>
    </location>
</feature>
<organism evidence="8 9">
    <name type="scientific">Spirosoma utsteinense</name>
    <dbReference type="NCBI Taxonomy" id="2585773"/>
    <lineage>
        <taxon>Bacteria</taxon>
        <taxon>Pseudomonadati</taxon>
        <taxon>Bacteroidota</taxon>
        <taxon>Cytophagia</taxon>
        <taxon>Cytophagales</taxon>
        <taxon>Cytophagaceae</taxon>
        <taxon>Spirosoma</taxon>
    </lineage>
</organism>
<accession>A0ABR6WAX2</accession>
<feature type="transmembrane region" description="Helical" evidence="6">
    <location>
        <begin position="437"/>
        <end position="457"/>
    </location>
</feature>
<keyword evidence="4 6" id="KW-0472">Membrane</keyword>
<dbReference type="PROSITE" id="PS50005">
    <property type="entry name" value="TPR"/>
    <property type="match status" value="1"/>
</dbReference>
<dbReference type="InterPro" id="IPR019734">
    <property type="entry name" value="TPR_rpt"/>
</dbReference>
<feature type="transmembrane region" description="Helical" evidence="6">
    <location>
        <begin position="46"/>
        <end position="65"/>
    </location>
</feature>
<dbReference type="Gene3D" id="1.25.40.10">
    <property type="entry name" value="Tetratricopeptide repeat domain"/>
    <property type="match status" value="1"/>
</dbReference>
<keyword evidence="9" id="KW-1185">Reference proteome</keyword>
<dbReference type="InterPro" id="IPR007016">
    <property type="entry name" value="O-antigen_ligase-rel_domated"/>
</dbReference>
<evidence type="ECO:0000313" key="8">
    <source>
        <dbReference type="EMBL" id="MBC3793695.1"/>
    </source>
</evidence>
<sequence length="736" mass="83522">MKTHPHPTASRTSENLIFFLFLGSLLTPLIYNDTSFFGFITERTWFFYAVTDCMVVIALLTPGFLTTTLSRLQGAVLLFLGILSLADGLGVDPLLSYFSSYTRLDGFVTYLHLGLYFLVLARTPFPKTRWNTALLVSAGMAMFVVLKGYFSATGWQPIDRRLVATVGNPSFLASYLLMNLFIVIYLSTQFPTVSRWIKSLIVGLMVITLTGGIYLTGTRSAVLGLVAGIIFLSSFITWQRQRALWPIALRLILVLALLFGLFRLALTSNFLQKSSIVYRLTHYSGVNNTLSPRYVCWKIGLDAFAERPWLGWGQETFSYGFARHFDPAILIGGTFEWYDRTHSVLVDWAYSAGMGGLLAYLLIWVALVYTLRTNGTILTLTERGILGSVFVAYFFFNILNVDSLLPLQTFFLLLALVNTTPQSAATTRVVRTWLVPVRVAALLMMTVLVRYGVYELYRTGRDLKNQQNLGDVQQRFDALEKTYHQATLRSLDLADLLESQTLAILQSDAQPSVKQFCYQRTVQVINQQVDRHPGYTRLLARAASLFLAGGDIDRTIDLCKRAIAIEGPRRPSAYLQLGNAYLRRNEFRRAQALFDQAYQLQPGWQEPLLYKALAFAVQKDTLQCYRTMRTIHTETLVSKLNFVKQVYLQTGHPHAFVERIDQTDSKAQFSPQVFMEWALMAFDTHDTVQMTSALNSFYNHYLHERFTYPQVKQIIDDGLRGVRPDVLATMIPELSR</sequence>
<evidence type="ECO:0000256" key="6">
    <source>
        <dbReference type="SAM" id="Phobius"/>
    </source>
</evidence>
<feature type="repeat" description="TPR" evidence="5">
    <location>
        <begin position="571"/>
        <end position="604"/>
    </location>
</feature>
<keyword evidence="8" id="KW-0436">Ligase</keyword>